<keyword evidence="2 5" id="KW-0812">Transmembrane</keyword>
<evidence type="ECO:0000259" key="6">
    <source>
        <dbReference type="Pfam" id="PF00924"/>
    </source>
</evidence>
<evidence type="ECO:0000256" key="5">
    <source>
        <dbReference type="SAM" id="Phobius"/>
    </source>
</evidence>
<sequence>MDLKIQIALLVGAFIILIALMALTKRLTQKVTLMKSLEPNRKKVVENTFYFVYYVIFFVAVILILGINIEDLTIFFSSLLAIIGIAFFAQWSLLSNLTASVIIFFYHPLKIGDRVKVLDKEMNVVGTVVNMTGFYVLIESESGQKVTVPNSTVLQKGIEFIKND</sequence>
<comment type="caution">
    <text evidence="7">The sequence shown here is derived from an EMBL/GenBank/DDBJ whole genome shotgun (WGS) entry which is preliminary data.</text>
</comment>
<dbReference type="RefSeq" id="WP_379666305.1">
    <property type="nucleotide sequence ID" value="NZ_JBHULH010000004.1"/>
</dbReference>
<dbReference type="InterPro" id="IPR023408">
    <property type="entry name" value="MscS_beta-dom_sf"/>
</dbReference>
<evidence type="ECO:0000256" key="3">
    <source>
        <dbReference type="ARBA" id="ARBA00022989"/>
    </source>
</evidence>
<keyword evidence="8" id="KW-1185">Reference proteome</keyword>
<dbReference type="SUPFAM" id="SSF50182">
    <property type="entry name" value="Sm-like ribonucleoproteins"/>
    <property type="match status" value="1"/>
</dbReference>
<evidence type="ECO:0000256" key="4">
    <source>
        <dbReference type="ARBA" id="ARBA00023136"/>
    </source>
</evidence>
<evidence type="ECO:0000256" key="2">
    <source>
        <dbReference type="ARBA" id="ARBA00022692"/>
    </source>
</evidence>
<accession>A0ABW5LSL3</accession>
<dbReference type="Gene3D" id="2.30.30.60">
    <property type="match status" value="1"/>
</dbReference>
<reference evidence="8" key="1">
    <citation type="journal article" date="2019" name="Int. J. Syst. Evol. Microbiol.">
        <title>The Global Catalogue of Microorganisms (GCM) 10K type strain sequencing project: providing services to taxonomists for standard genome sequencing and annotation.</title>
        <authorList>
            <consortium name="The Broad Institute Genomics Platform"/>
            <consortium name="The Broad Institute Genome Sequencing Center for Infectious Disease"/>
            <person name="Wu L."/>
            <person name="Ma J."/>
        </authorList>
    </citation>
    <scope>NUCLEOTIDE SEQUENCE [LARGE SCALE GENOMIC DNA]</scope>
    <source>
        <strain evidence="8">KCTC 52127</strain>
    </source>
</reference>
<feature type="domain" description="Mechanosensitive ion channel MscS" evidence="6">
    <location>
        <begin position="93"/>
        <end position="158"/>
    </location>
</feature>
<feature type="transmembrane region" description="Helical" evidence="5">
    <location>
        <begin position="6"/>
        <end position="27"/>
    </location>
</feature>
<gene>
    <name evidence="7" type="ORF">ACFSRZ_09445</name>
</gene>
<evidence type="ECO:0000313" key="7">
    <source>
        <dbReference type="EMBL" id="MFD2567595.1"/>
    </source>
</evidence>
<dbReference type="PANTHER" id="PTHR30221">
    <property type="entry name" value="SMALL-CONDUCTANCE MECHANOSENSITIVE CHANNEL"/>
    <property type="match status" value="1"/>
</dbReference>
<evidence type="ECO:0000313" key="8">
    <source>
        <dbReference type="Proteomes" id="UP001597508"/>
    </source>
</evidence>
<dbReference type="EMBL" id="JBHULH010000004">
    <property type="protein sequence ID" value="MFD2567595.1"/>
    <property type="molecule type" value="Genomic_DNA"/>
</dbReference>
<keyword evidence="4 5" id="KW-0472">Membrane</keyword>
<feature type="transmembrane region" description="Helical" evidence="5">
    <location>
        <begin position="75"/>
        <end position="106"/>
    </location>
</feature>
<feature type="transmembrane region" description="Helical" evidence="5">
    <location>
        <begin position="48"/>
        <end position="69"/>
    </location>
</feature>
<keyword evidence="3 5" id="KW-1133">Transmembrane helix</keyword>
<dbReference type="Pfam" id="PF00924">
    <property type="entry name" value="MS_channel_2nd"/>
    <property type="match status" value="1"/>
</dbReference>
<dbReference type="InterPro" id="IPR010920">
    <property type="entry name" value="LSM_dom_sf"/>
</dbReference>
<organism evidence="7 8">
    <name type="scientific">Pseudotenacibaculum haliotis</name>
    <dbReference type="NCBI Taxonomy" id="1862138"/>
    <lineage>
        <taxon>Bacteria</taxon>
        <taxon>Pseudomonadati</taxon>
        <taxon>Bacteroidota</taxon>
        <taxon>Flavobacteriia</taxon>
        <taxon>Flavobacteriales</taxon>
        <taxon>Flavobacteriaceae</taxon>
        <taxon>Pseudotenacibaculum</taxon>
    </lineage>
</organism>
<dbReference type="Gene3D" id="1.10.287.1260">
    <property type="match status" value="1"/>
</dbReference>
<comment type="subcellular location">
    <subcellularLocation>
        <location evidence="1">Membrane</location>
    </subcellularLocation>
</comment>
<proteinExistence type="predicted"/>
<protein>
    <submittedName>
        <fullName evidence="7">Mechanosensitive ion channel domain-containing protein</fullName>
    </submittedName>
</protein>
<dbReference type="Proteomes" id="UP001597508">
    <property type="component" value="Unassembled WGS sequence"/>
</dbReference>
<dbReference type="PANTHER" id="PTHR30221:SF8">
    <property type="entry name" value="SMALL-CONDUCTANCE MECHANOSENSITIVE CHANNEL"/>
    <property type="match status" value="1"/>
</dbReference>
<dbReference type="InterPro" id="IPR045275">
    <property type="entry name" value="MscS_archaea/bacteria_type"/>
</dbReference>
<name>A0ABW5LSL3_9FLAO</name>
<evidence type="ECO:0000256" key="1">
    <source>
        <dbReference type="ARBA" id="ARBA00004370"/>
    </source>
</evidence>
<dbReference type="InterPro" id="IPR006685">
    <property type="entry name" value="MscS_channel_2nd"/>
</dbReference>